<dbReference type="AlphaFoldDB" id="A0A371H5H5"/>
<sequence length="94" mass="10369">MLMDRSMIDAASKGALMDKRLVAVSDLILNMASNTRQFGIRGAITNKEVNEVGIVDNLRMENQLIKLMSLVRQLAETRSDNVELVGDIGGNQYS</sequence>
<dbReference type="OrthoDB" id="694103at2759"/>
<organism evidence="1 2">
    <name type="scientific">Mucuna pruriens</name>
    <name type="common">Velvet bean</name>
    <name type="synonym">Dolichos pruriens</name>
    <dbReference type="NCBI Taxonomy" id="157652"/>
    <lineage>
        <taxon>Eukaryota</taxon>
        <taxon>Viridiplantae</taxon>
        <taxon>Streptophyta</taxon>
        <taxon>Embryophyta</taxon>
        <taxon>Tracheophyta</taxon>
        <taxon>Spermatophyta</taxon>
        <taxon>Magnoliopsida</taxon>
        <taxon>eudicotyledons</taxon>
        <taxon>Gunneridae</taxon>
        <taxon>Pentapetalae</taxon>
        <taxon>rosids</taxon>
        <taxon>fabids</taxon>
        <taxon>Fabales</taxon>
        <taxon>Fabaceae</taxon>
        <taxon>Papilionoideae</taxon>
        <taxon>50 kb inversion clade</taxon>
        <taxon>NPAAA clade</taxon>
        <taxon>indigoferoid/millettioid clade</taxon>
        <taxon>Phaseoleae</taxon>
        <taxon>Mucuna</taxon>
    </lineage>
</organism>
<evidence type="ECO:0000313" key="2">
    <source>
        <dbReference type="Proteomes" id="UP000257109"/>
    </source>
</evidence>
<protein>
    <submittedName>
        <fullName evidence="1">Uncharacterized protein</fullName>
    </submittedName>
</protein>
<accession>A0A371H5H5</accession>
<proteinExistence type="predicted"/>
<keyword evidence="2" id="KW-1185">Reference proteome</keyword>
<comment type="caution">
    <text evidence="1">The sequence shown here is derived from an EMBL/GenBank/DDBJ whole genome shotgun (WGS) entry which is preliminary data.</text>
</comment>
<dbReference type="Proteomes" id="UP000257109">
    <property type="component" value="Unassembled WGS sequence"/>
</dbReference>
<feature type="non-terminal residue" evidence="1">
    <location>
        <position position="1"/>
    </location>
</feature>
<evidence type="ECO:0000313" key="1">
    <source>
        <dbReference type="EMBL" id="RDX98030.1"/>
    </source>
</evidence>
<dbReference type="EMBL" id="QJKJ01003522">
    <property type="protein sequence ID" value="RDX98030.1"/>
    <property type="molecule type" value="Genomic_DNA"/>
</dbReference>
<name>A0A371H5H5_MUCPR</name>
<gene>
    <name evidence="1" type="ORF">CR513_19110</name>
</gene>
<reference evidence="1" key="1">
    <citation type="submission" date="2018-05" db="EMBL/GenBank/DDBJ databases">
        <title>Draft genome of Mucuna pruriens seed.</title>
        <authorList>
            <person name="Nnadi N.E."/>
            <person name="Vos R."/>
            <person name="Hasami M.H."/>
            <person name="Devisetty U.K."/>
            <person name="Aguiy J.C."/>
        </authorList>
    </citation>
    <scope>NUCLEOTIDE SEQUENCE [LARGE SCALE GENOMIC DNA]</scope>
    <source>
        <strain evidence="1">JCA_2017</strain>
    </source>
</reference>